<evidence type="ECO:0000259" key="8">
    <source>
        <dbReference type="PROSITE" id="PS51778"/>
    </source>
</evidence>
<comment type="subcellular location">
    <subcellularLocation>
        <location evidence="1">Membrane</location>
        <topology evidence="1">Single-pass membrane protein</topology>
    </subcellularLocation>
</comment>
<evidence type="ECO:0000256" key="7">
    <source>
        <dbReference type="SAM" id="Phobius"/>
    </source>
</evidence>
<dbReference type="Pfam" id="PF16016">
    <property type="entry name" value="VASt"/>
    <property type="match status" value="1"/>
</dbReference>
<organism evidence="9 10">
    <name type="scientific">Vanrija pseudolonga</name>
    <dbReference type="NCBI Taxonomy" id="143232"/>
    <lineage>
        <taxon>Eukaryota</taxon>
        <taxon>Fungi</taxon>
        <taxon>Dikarya</taxon>
        <taxon>Basidiomycota</taxon>
        <taxon>Agaricomycotina</taxon>
        <taxon>Tremellomycetes</taxon>
        <taxon>Trichosporonales</taxon>
        <taxon>Trichosporonaceae</taxon>
        <taxon>Vanrija</taxon>
    </lineage>
</organism>
<sequence>MPILRSKKPSAASPLPNSPSLAEHALSVAAAPSQSAAPSSPLKESGGPLFPAKSSTTPRLLVTEDWSNDPESPNEINVRTTMSGHPDTEISLTSPTAASEVRYDGRHSRRESLVQRVTDKLNSPANGEEKKRRSRRSRRASTSSAVSQGRTISTALAKGANGGLSAGQAEDVIGKRAVSTGRSPYLIRAAHGDDSDEGYGSEDDSEHESDNEGLDHLPVTGFAVASNRRNAEFHALFPTVDEGDYLIEDYGCALAKDILVHGRLYVSENHICFHSNLFGWVTDVVVPFADVKTIEKKMTALVIPNAIGVVTSKEKVSTHRLSRPYAPAANASQYTFASLISRDSTFDVLMNIWRIAHPDDVMAPSVANGASRPPSITDCEAPQAIATHRSTECACGKAGTHYAEVALDAVFPSSPEKVYNLIFNSGWFRTFLYENQKLKDIESSDWRPDEEQRLTRSMSYIKPLNGSVGPKQTKCQIVDYHEHCDFDDYIAMITTTKTPDVPNGSVFSVKTRTCFTWAGPASTRVLRWNGLANRIIERGAIEGQKQFHDDLATQMRAHMKEHPTEFAVAGADHIEEAEVEVVSSPTGTTEAQQYAAEARRARQDRDYWVLQGSLDSVLSGFKSIASGVSTAADAVGDLIGDWPISKGTFMVIIIVGLMLSNIYTYLARPVSQHKVKRLQRLGPNEEDIAEAVRLILAKRAATTPKDEIAELLRLLDEVEARSAKLRSSLEQSSSTLGQSSLEELD</sequence>
<feature type="compositionally biased region" description="Low complexity" evidence="6">
    <location>
        <begin position="27"/>
        <end position="41"/>
    </location>
</feature>
<evidence type="ECO:0000313" key="10">
    <source>
        <dbReference type="Proteomes" id="UP000827549"/>
    </source>
</evidence>
<evidence type="ECO:0000313" key="9">
    <source>
        <dbReference type="EMBL" id="WOO84710.1"/>
    </source>
</evidence>
<evidence type="ECO:0000256" key="6">
    <source>
        <dbReference type="SAM" id="MobiDB-lite"/>
    </source>
</evidence>
<dbReference type="PANTHER" id="PTHR23319:SF4">
    <property type="entry name" value="GRAM DOMAIN CONTAINING 1B, ISOFORM E"/>
    <property type="match status" value="1"/>
</dbReference>
<feature type="region of interest" description="Disordered" evidence="6">
    <location>
        <begin position="184"/>
        <end position="216"/>
    </location>
</feature>
<keyword evidence="10" id="KW-1185">Reference proteome</keyword>
<evidence type="ECO:0000256" key="3">
    <source>
        <dbReference type="ARBA" id="ARBA00022692"/>
    </source>
</evidence>
<dbReference type="GO" id="GO:0140268">
    <property type="term" value="C:endoplasmic reticulum-plasma membrane contact site"/>
    <property type="evidence" value="ECO:0007669"/>
    <property type="project" value="TreeGrafter"/>
</dbReference>
<dbReference type="Pfam" id="PF02893">
    <property type="entry name" value="GRAM"/>
    <property type="match status" value="1"/>
</dbReference>
<dbReference type="GO" id="GO:0032934">
    <property type="term" value="F:sterol binding"/>
    <property type="evidence" value="ECO:0007669"/>
    <property type="project" value="TreeGrafter"/>
</dbReference>
<evidence type="ECO:0000256" key="4">
    <source>
        <dbReference type="ARBA" id="ARBA00022989"/>
    </source>
</evidence>
<feature type="compositionally biased region" description="Polar residues" evidence="6">
    <location>
        <begin position="728"/>
        <end position="745"/>
    </location>
</feature>
<evidence type="ECO:0000256" key="5">
    <source>
        <dbReference type="ARBA" id="ARBA00023136"/>
    </source>
</evidence>
<comment type="similarity">
    <text evidence="2">Belongs to the YSP2 family.</text>
</comment>
<dbReference type="Proteomes" id="UP000827549">
    <property type="component" value="Chromosome 6"/>
</dbReference>
<dbReference type="RefSeq" id="XP_062630736.1">
    <property type="nucleotide sequence ID" value="XM_062774752.1"/>
</dbReference>
<gene>
    <name evidence="9" type="primary">SPBC20F10.07_1</name>
    <name evidence="9" type="ORF">LOC62_06G008226</name>
</gene>
<dbReference type="CDD" id="cd13220">
    <property type="entry name" value="PH-GRAM_GRAMDC"/>
    <property type="match status" value="1"/>
</dbReference>
<feature type="region of interest" description="Disordered" evidence="6">
    <location>
        <begin position="27"/>
        <end position="154"/>
    </location>
</feature>
<accession>A0AAF0YDD6</accession>
<keyword evidence="3 7" id="KW-0812">Transmembrane</keyword>
<dbReference type="GO" id="GO:0032366">
    <property type="term" value="P:intracellular sterol transport"/>
    <property type="evidence" value="ECO:0007669"/>
    <property type="project" value="TreeGrafter"/>
</dbReference>
<dbReference type="PROSITE" id="PS51778">
    <property type="entry name" value="VAST"/>
    <property type="match status" value="1"/>
</dbReference>
<name>A0AAF0YDD6_9TREE</name>
<keyword evidence="4 7" id="KW-1133">Transmembrane helix</keyword>
<dbReference type="GO" id="GO:0032541">
    <property type="term" value="C:cortical endoplasmic reticulum"/>
    <property type="evidence" value="ECO:0007669"/>
    <property type="project" value="TreeGrafter"/>
</dbReference>
<feature type="compositionally biased region" description="Low complexity" evidence="6">
    <location>
        <begin position="9"/>
        <end position="20"/>
    </location>
</feature>
<feature type="region of interest" description="Disordered" evidence="6">
    <location>
        <begin position="1"/>
        <end position="20"/>
    </location>
</feature>
<feature type="compositionally biased region" description="Acidic residues" evidence="6">
    <location>
        <begin position="194"/>
        <end position="207"/>
    </location>
</feature>
<proteinExistence type="inferred from homology"/>
<dbReference type="EMBL" id="CP086719">
    <property type="protein sequence ID" value="WOO84710.1"/>
    <property type="molecule type" value="Genomic_DNA"/>
</dbReference>
<dbReference type="SMART" id="SM00568">
    <property type="entry name" value="GRAM"/>
    <property type="match status" value="1"/>
</dbReference>
<dbReference type="GO" id="GO:0120015">
    <property type="term" value="F:sterol transfer activity"/>
    <property type="evidence" value="ECO:0007669"/>
    <property type="project" value="TreeGrafter"/>
</dbReference>
<dbReference type="Gene3D" id="2.30.29.30">
    <property type="entry name" value="Pleckstrin-homology domain (PH domain)/Phosphotyrosine-binding domain (PTB)"/>
    <property type="match status" value="1"/>
</dbReference>
<keyword evidence="5 7" id="KW-0472">Membrane</keyword>
<evidence type="ECO:0000256" key="1">
    <source>
        <dbReference type="ARBA" id="ARBA00004167"/>
    </source>
</evidence>
<dbReference type="InterPro" id="IPR004182">
    <property type="entry name" value="GRAM"/>
</dbReference>
<dbReference type="AlphaFoldDB" id="A0AAF0YDD6"/>
<dbReference type="GO" id="GO:0005886">
    <property type="term" value="C:plasma membrane"/>
    <property type="evidence" value="ECO:0007669"/>
    <property type="project" value="TreeGrafter"/>
</dbReference>
<dbReference type="GO" id="GO:0005789">
    <property type="term" value="C:endoplasmic reticulum membrane"/>
    <property type="evidence" value="ECO:0007669"/>
    <property type="project" value="TreeGrafter"/>
</dbReference>
<dbReference type="PANTHER" id="PTHR23319">
    <property type="entry name" value="GRAM DOMAIN CONTAINING 1B, ISOFORM E"/>
    <property type="match status" value="1"/>
</dbReference>
<feature type="compositionally biased region" description="Polar residues" evidence="6">
    <location>
        <begin position="69"/>
        <end position="83"/>
    </location>
</feature>
<feature type="region of interest" description="Disordered" evidence="6">
    <location>
        <begin position="725"/>
        <end position="745"/>
    </location>
</feature>
<dbReference type="GeneID" id="87811393"/>
<evidence type="ECO:0000256" key="2">
    <source>
        <dbReference type="ARBA" id="ARBA00006582"/>
    </source>
</evidence>
<feature type="domain" description="VASt" evidence="8">
    <location>
        <begin position="401"/>
        <end position="563"/>
    </location>
</feature>
<reference evidence="9" key="1">
    <citation type="submission" date="2023-10" db="EMBL/GenBank/DDBJ databases">
        <authorList>
            <person name="Noh H."/>
        </authorList>
    </citation>
    <scope>NUCLEOTIDE SEQUENCE</scope>
    <source>
        <strain evidence="9">DUCC4014</strain>
    </source>
</reference>
<feature type="compositionally biased region" description="Basic and acidic residues" evidence="6">
    <location>
        <begin position="101"/>
        <end position="119"/>
    </location>
</feature>
<dbReference type="InterPro" id="IPR051482">
    <property type="entry name" value="Cholesterol_transport"/>
</dbReference>
<feature type="transmembrane region" description="Helical" evidence="7">
    <location>
        <begin position="647"/>
        <end position="667"/>
    </location>
</feature>
<dbReference type="GO" id="GO:0005739">
    <property type="term" value="C:mitochondrion"/>
    <property type="evidence" value="ECO:0007669"/>
    <property type="project" value="TreeGrafter"/>
</dbReference>
<dbReference type="InterPro" id="IPR011993">
    <property type="entry name" value="PH-like_dom_sf"/>
</dbReference>
<dbReference type="InterPro" id="IPR031968">
    <property type="entry name" value="VASt"/>
</dbReference>
<protein>
    <submittedName>
        <fullName evidence="9">Purtative membrane protein</fullName>
    </submittedName>
</protein>